<evidence type="ECO:0008006" key="10">
    <source>
        <dbReference type="Google" id="ProtNLM"/>
    </source>
</evidence>
<keyword evidence="7" id="KW-0812">Transmembrane</keyword>
<dbReference type="InterPro" id="IPR008947">
    <property type="entry name" value="PLipase_C/P1_nuclease_dom_sf"/>
</dbReference>
<dbReference type="InterPro" id="IPR003154">
    <property type="entry name" value="S1/P1nuclease"/>
</dbReference>
<evidence type="ECO:0000256" key="4">
    <source>
        <dbReference type="ARBA" id="ARBA00022801"/>
    </source>
</evidence>
<evidence type="ECO:0000256" key="6">
    <source>
        <dbReference type="ARBA" id="ARBA00023180"/>
    </source>
</evidence>
<keyword evidence="1" id="KW-0540">Nuclease</keyword>
<dbReference type="SUPFAM" id="SSF48537">
    <property type="entry name" value="Phospholipase C/P1 nuclease"/>
    <property type="match status" value="1"/>
</dbReference>
<keyword evidence="7" id="KW-1133">Transmembrane helix</keyword>
<dbReference type="GO" id="GO:0003676">
    <property type="term" value="F:nucleic acid binding"/>
    <property type="evidence" value="ECO:0007669"/>
    <property type="project" value="InterPro"/>
</dbReference>
<feature type="transmembrane region" description="Helical" evidence="7">
    <location>
        <begin position="6"/>
        <end position="27"/>
    </location>
</feature>
<keyword evidence="2" id="KW-0479">Metal-binding</keyword>
<dbReference type="Pfam" id="PF02265">
    <property type="entry name" value="S1-P1_nuclease"/>
    <property type="match status" value="1"/>
</dbReference>
<dbReference type="AlphaFoldDB" id="A0A1G6BYR0"/>
<evidence type="ECO:0000313" key="9">
    <source>
        <dbReference type="Proteomes" id="UP000199626"/>
    </source>
</evidence>
<evidence type="ECO:0000313" key="8">
    <source>
        <dbReference type="EMBL" id="SDB25771.1"/>
    </source>
</evidence>
<evidence type="ECO:0000256" key="5">
    <source>
        <dbReference type="ARBA" id="ARBA00023157"/>
    </source>
</evidence>
<dbReference type="GO" id="GO:0046872">
    <property type="term" value="F:metal ion binding"/>
    <property type="evidence" value="ECO:0007669"/>
    <property type="project" value="UniProtKB-KW"/>
</dbReference>
<name>A0A1G6BYR0_9GAMM</name>
<evidence type="ECO:0000256" key="7">
    <source>
        <dbReference type="SAM" id="Phobius"/>
    </source>
</evidence>
<dbReference type="GO" id="GO:0016788">
    <property type="term" value="F:hydrolase activity, acting on ester bonds"/>
    <property type="evidence" value="ECO:0007669"/>
    <property type="project" value="InterPro"/>
</dbReference>
<sequence length="271" mass="30234">MTSVFFRIVAGVLVGGMISWTSVVWGYGDHGHRAFCDAAYQLAQPATQQHIDELVAKHPEYENFGTLCHWADDIKSQPQWDWAKPHHYVNFPRHAAKVSADDCPVAGGCVISAIMHHYHVLQFNPDDWASLAFIGHFIGDLHQPMHVSFADDLGGNRTQISYYGEPTNLHIMWDIHLLAQRGGEDVPAKVAELIQGVAALQPFDLTADEVLSWANESAAITRRIYSQYREGQQLGEAYTAQWGPVLEQRMQQGAQRLAAVLDQLFAQGSND</sequence>
<dbReference type="GO" id="GO:0004519">
    <property type="term" value="F:endonuclease activity"/>
    <property type="evidence" value="ECO:0007669"/>
    <property type="project" value="UniProtKB-KW"/>
</dbReference>
<protein>
    <recommendedName>
        <fullName evidence="10">S1/P1 Nuclease</fullName>
    </recommendedName>
</protein>
<accession>A0A1G6BYR0</accession>
<keyword evidence="3" id="KW-0255">Endonuclease</keyword>
<dbReference type="GO" id="GO:0006308">
    <property type="term" value="P:DNA catabolic process"/>
    <property type="evidence" value="ECO:0007669"/>
    <property type="project" value="InterPro"/>
</dbReference>
<evidence type="ECO:0000256" key="3">
    <source>
        <dbReference type="ARBA" id="ARBA00022759"/>
    </source>
</evidence>
<dbReference type="CDD" id="cd11010">
    <property type="entry name" value="S1-P1_nuclease"/>
    <property type="match status" value="1"/>
</dbReference>
<proteinExistence type="predicted"/>
<keyword evidence="4" id="KW-0378">Hydrolase</keyword>
<keyword evidence="7" id="KW-0472">Membrane</keyword>
<dbReference type="Proteomes" id="UP000199626">
    <property type="component" value="Unassembled WGS sequence"/>
</dbReference>
<dbReference type="PANTHER" id="PTHR33146:SF26">
    <property type="entry name" value="ENDONUCLEASE 4"/>
    <property type="match status" value="1"/>
</dbReference>
<organism evidence="8 9">
    <name type="scientific">Pseudidiomarina indica</name>
    <dbReference type="NCBI Taxonomy" id="1159017"/>
    <lineage>
        <taxon>Bacteria</taxon>
        <taxon>Pseudomonadati</taxon>
        <taxon>Pseudomonadota</taxon>
        <taxon>Gammaproteobacteria</taxon>
        <taxon>Alteromonadales</taxon>
        <taxon>Idiomarinaceae</taxon>
        <taxon>Pseudidiomarina</taxon>
    </lineage>
</organism>
<keyword evidence="6" id="KW-0325">Glycoprotein</keyword>
<dbReference type="OrthoDB" id="267579at2"/>
<keyword evidence="9" id="KW-1185">Reference proteome</keyword>
<reference evidence="9" key="1">
    <citation type="submission" date="2016-10" db="EMBL/GenBank/DDBJ databases">
        <authorList>
            <person name="Varghese N."/>
            <person name="Submissions S."/>
        </authorList>
    </citation>
    <scope>NUCLEOTIDE SEQUENCE [LARGE SCALE GENOMIC DNA]</scope>
    <source>
        <strain evidence="9">CGMCC 1.10824</strain>
    </source>
</reference>
<evidence type="ECO:0000256" key="2">
    <source>
        <dbReference type="ARBA" id="ARBA00022723"/>
    </source>
</evidence>
<dbReference type="RefSeq" id="WP_092592400.1">
    <property type="nucleotide sequence ID" value="NZ_FMXN01000004.1"/>
</dbReference>
<keyword evidence="5" id="KW-1015">Disulfide bond</keyword>
<dbReference type="PANTHER" id="PTHR33146">
    <property type="entry name" value="ENDONUCLEASE 4"/>
    <property type="match status" value="1"/>
</dbReference>
<gene>
    <name evidence="8" type="ORF">SAMN02927930_01009</name>
</gene>
<evidence type="ECO:0000256" key="1">
    <source>
        <dbReference type="ARBA" id="ARBA00022722"/>
    </source>
</evidence>
<dbReference type="STRING" id="1159017.SAMN02927930_01009"/>
<dbReference type="EMBL" id="FMXN01000004">
    <property type="protein sequence ID" value="SDB25771.1"/>
    <property type="molecule type" value="Genomic_DNA"/>
</dbReference>
<dbReference type="Gene3D" id="1.10.575.10">
    <property type="entry name" value="P1 Nuclease"/>
    <property type="match status" value="1"/>
</dbReference>